<dbReference type="GO" id="GO:0009236">
    <property type="term" value="P:cobalamin biosynthetic process"/>
    <property type="evidence" value="ECO:0007669"/>
    <property type="project" value="InterPro"/>
</dbReference>
<dbReference type="PROSITE" id="PS01058">
    <property type="entry name" value="SAICAR_SYNTHETASE_2"/>
    <property type="match status" value="1"/>
</dbReference>
<feature type="domain" description="SAICAR synthetase/ADE2 N-terminal" evidence="12">
    <location>
        <begin position="7"/>
        <end position="231"/>
    </location>
</feature>
<dbReference type="CDD" id="cd01415">
    <property type="entry name" value="SAICAR_synt_PurC"/>
    <property type="match status" value="1"/>
</dbReference>
<dbReference type="PROSITE" id="PS01057">
    <property type="entry name" value="SAICAR_SYNTHETASE_1"/>
    <property type="match status" value="1"/>
</dbReference>
<comment type="catalytic activity">
    <reaction evidence="10 11">
        <text>5-amino-1-(5-phospho-D-ribosyl)imidazole-4-carboxylate + L-aspartate + ATP = (2S)-2-[5-amino-1-(5-phospho-beta-D-ribosyl)imidazole-4-carboxamido]succinate + ADP + phosphate + 2 H(+)</text>
        <dbReference type="Rhea" id="RHEA:22628"/>
        <dbReference type="ChEBI" id="CHEBI:15378"/>
        <dbReference type="ChEBI" id="CHEBI:29991"/>
        <dbReference type="ChEBI" id="CHEBI:30616"/>
        <dbReference type="ChEBI" id="CHEBI:43474"/>
        <dbReference type="ChEBI" id="CHEBI:58443"/>
        <dbReference type="ChEBI" id="CHEBI:77657"/>
        <dbReference type="ChEBI" id="CHEBI:456216"/>
        <dbReference type="EC" id="6.3.2.6"/>
    </reaction>
</comment>
<dbReference type="PANTHER" id="PTHR43599">
    <property type="entry name" value="MULTIFUNCTIONAL PROTEIN ADE2"/>
    <property type="match status" value="1"/>
</dbReference>
<dbReference type="AlphaFoldDB" id="A0A0M6W7J9"/>
<evidence type="ECO:0000256" key="8">
    <source>
        <dbReference type="ARBA" id="ARBA00022840"/>
    </source>
</evidence>
<dbReference type="SUPFAM" id="SSF56104">
    <property type="entry name" value="SAICAR synthase-like"/>
    <property type="match status" value="1"/>
</dbReference>
<dbReference type="Gene3D" id="3.30.470.20">
    <property type="entry name" value="ATP-grasp fold, B domain"/>
    <property type="match status" value="1"/>
</dbReference>
<dbReference type="GO" id="GO:0005524">
    <property type="term" value="F:ATP binding"/>
    <property type="evidence" value="ECO:0007669"/>
    <property type="project" value="UniProtKB-KW"/>
</dbReference>
<evidence type="ECO:0000313" key="14">
    <source>
        <dbReference type="Proteomes" id="UP000242301"/>
    </source>
</evidence>
<dbReference type="Proteomes" id="UP000242301">
    <property type="component" value="Unassembled WGS sequence"/>
</dbReference>
<gene>
    <name evidence="11 13" type="primary">purC</name>
    <name evidence="13" type="ORF">SOFFGTOCOR_0401</name>
</gene>
<evidence type="ECO:0000256" key="7">
    <source>
        <dbReference type="ARBA" id="ARBA00022755"/>
    </source>
</evidence>
<dbReference type="InterPro" id="IPR028923">
    <property type="entry name" value="SAICAR_synt/ADE2_N"/>
</dbReference>
<dbReference type="FunFam" id="3.30.470.20:FF:000006">
    <property type="entry name" value="Phosphoribosylaminoimidazole-succinocarboxamide synthase"/>
    <property type="match status" value="1"/>
</dbReference>
<protein>
    <recommendedName>
        <fullName evidence="4 11">Phosphoribosylaminoimidazole-succinocarboxamide synthase</fullName>
        <ecNumber evidence="3 11">6.3.2.6</ecNumber>
    </recommendedName>
    <alternativeName>
        <fullName evidence="9 11">SAICAR synthetase</fullName>
    </alternativeName>
</protein>
<evidence type="ECO:0000256" key="6">
    <source>
        <dbReference type="ARBA" id="ARBA00022741"/>
    </source>
</evidence>
<dbReference type="GO" id="GO:0006189">
    <property type="term" value="P:'de novo' IMP biosynthetic process"/>
    <property type="evidence" value="ECO:0007669"/>
    <property type="project" value="UniProtKB-UniRule"/>
</dbReference>
<proteinExistence type="inferred from homology"/>
<dbReference type="GO" id="GO:0005829">
    <property type="term" value="C:cytosol"/>
    <property type="evidence" value="ECO:0007669"/>
    <property type="project" value="TreeGrafter"/>
</dbReference>
<comment type="similarity">
    <text evidence="2 11">Belongs to the SAICAR synthetase family.</text>
</comment>
<dbReference type="PANTHER" id="PTHR43599:SF3">
    <property type="entry name" value="SI:DKEY-6E2.2"/>
    <property type="match status" value="1"/>
</dbReference>
<dbReference type="InterPro" id="IPR050089">
    <property type="entry name" value="SAICAR_synthetase"/>
</dbReference>
<evidence type="ECO:0000256" key="1">
    <source>
        <dbReference type="ARBA" id="ARBA00004672"/>
    </source>
</evidence>
<keyword evidence="14" id="KW-1185">Reference proteome</keyword>
<dbReference type="FunFam" id="3.30.200.20:FF:000086">
    <property type="entry name" value="Phosphoribosylaminoimidazole-succinocarboxamide synthase"/>
    <property type="match status" value="1"/>
</dbReference>
<evidence type="ECO:0000313" key="13">
    <source>
        <dbReference type="EMBL" id="CRK85818.1"/>
    </source>
</evidence>
<dbReference type="InterPro" id="IPR001636">
    <property type="entry name" value="SAICAR_synth"/>
</dbReference>
<dbReference type="GO" id="GO:0004639">
    <property type="term" value="F:phosphoribosylaminoimidazolesuccinocarboxamide synthase activity"/>
    <property type="evidence" value="ECO:0007669"/>
    <property type="project" value="UniProtKB-UniRule"/>
</dbReference>
<sequence>MKKKVELYRGKTKTVFSTEKSDLLVMKFRDEISSLDGVRVEKILRKGILNNKINYFLMKKVEEAGVQTQIESLLSENEILVKKLDMIPIEFVIRNRSAGSLVNRFGIKEGVIIHPALFELFLKNDSKHDPMINESYCESFGLLNKKELYKIYELSYKINDVLTFFFNKMNFILVDIKLEFGLYKNQIILGDEISLDSIRLWDKTTLNKMDKDRFRQCLGGLIEAYEEVFMRIVKY</sequence>
<dbReference type="Gene3D" id="3.30.200.20">
    <property type="entry name" value="Phosphorylase Kinase, domain 1"/>
    <property type="match status" value="1"/>
</dbReference>
<evidence type="ECO:0000256" key="11">
    <source>
        <dbReference type="HAMAP-Rule" id="MF_00137"/>
    </source>
</evidence>
<dbReference type="HAMAP" id="MF_00137">
    <property type="entry name" value="SAICAR_synth"/>
    <property type="match status" value="1"/>
</dbReference>
<dbReference type="InterPro" id="IPR018236">
    <property type="entry name" value="SAICAR_synthetase_CS"/>
</dbReference>
<reference evidence="14" key="1">
    <citation type="submission" date="2015-05" db="EMBL/GenBank/DDBJ databases">
        <authorList>
            <person name="Manzano-Marin A."/>
        </authorList>
    </citation>
    <scope>NUCLEOTIDE SEQUENCE [LARGE SCALE GENOMIC DNA]</scope>
    <source>
        <strain evidence="14">officinalis</strain>
    </source>
</reference>
<evidence type="ECO:0000256" key="9">
    <source>
        <dbReference type="ARBA" id="ARBA00030409"/>
    </source>
</evidence>
<dbReference type="EC" id="6.3.2.6" evidence="3 11"/>
<dbReference type="EMBL" id="CVRF01000003">
    <property type="protein sequence ID" value="CRK85818.1"/>
    <property type="molecule type" value="Genomic_DNA"/>
</dbReference>
<dbReference type="STRING" id="1715285.SOFFGTOCOR_0401"/>
<keyword evidence="7 11" id="KW-0658">Purine biosynthesis</keyword>
<evidence type="ECO:0000256" key="10">
    <source>
        <dbReference type="ARBA" id="ARBA00048475"/>
    </source>
</evidence>
<dbReference type="InterPro" id="IPR033934">
    <property type="entry name" value="SAICAR_synt_PurC"/>
</dbReference>
<evidence type="ECO:0000256" key="4">
    <source>
        <dbReference type="ARBA" id="ARBA00016460"/>
    </source>
</evidence>
<comment type="pathway">
    <text evidence="1 11">Purine metabolism; IMP biosynthesis via de novo pathway; 5-amino-1-(5-phospho-D-ribosyl)imidazole-4-carboxamide from 5-amino-1-(5-phospho-D-ribosyl)imidazole-4-carboxylate: step 1/2.</text>
</comment>
<evidence type="ECO:0000256" key="3">
    <source>
        <dbReference type="ARBA" id="ARBA00012217"/>
    </source>
</evidence>
<dbReference type="NCBIfam" id="TIGR00081">
    <property type="entry name" value="purC"/>
    <property type="match status" value="1"/>
</dbReference>
<dbReference type="UniPathway" id="UPA00074">
    <property type="reaction ID" value="UER00131"/>
</dbReference>
<keyword evidence="6 11" id="KW-0547">Nucleotide-binding</keyword>
<evidence type="ECO:0000256" key="2">
    <source>
        <dbReference type="ARBA" id="ARBA00010190"/>
    </source>
</evidence>
<evidence type="ECO:0000256" key="5">
    <source>
        <dbReference type="ARBA" id="ARBA00022598"/>
    </source>
</evidence>
<accession>A0A0M6W7J9</accession>
<keyword evidence="5 11" id="KW-0436">Ligase</keyword>
<dbReference type="Pfam" id="PF01259">
    <property type="entry name" value="SAICAR_synt"/>
    <property type="match status" value="1"/>
</dbReference>
<name>A0A0M6W7J9_9GAMM</name>
<keyword evidence="8 11" id="KW-0067">ATP-binding</keyword>
<organism evidence="13 14">
    <name type="scientific">Candidatus Providencia siddallii</name>
    <dbReference type="NCBI Taxonomy" id="1715285"/>
    <lineage>
        <taxon>Bacteria</taxon>
        <taxon>Pseudomonadati</taxon>
        <taxon>Pseudomonadota</taxon>
        <taxon>Gammaproteobacteria</taxon>
        <taxon>Enterobacterales</taxon>
        <taxon>Morganellaceae</taxon>
        <taxon>Providencia</taxon>
    </lineage>
</organism>
<evidence type="ECO:0000259" key="12">
    <source>
        <dbReference type="Pfam" id="PF01259"/>
    </source>
</evidence>